<evidence type="ECO:0000313" key="1">
    <source>
        <dbReference type="EMBL" id="AAD18481.1"/>
    </source>
</evidence>
<dbReference type="KEGG" id="cpn:CPn_0332"/>
<name>A0A0H2ULI8_CHLPN</name>
<evidence type="ECO:0000313" key="2">
    <source>
        <dbReference type="Proteomes" id="UP000000801"/>
    </source>
</evidence>
<sequence>MIPLARQRCTLLHLLAVLCPPISFFTQGVSPCVFFCFLDF</sequence>
<dbReference type="AlphaFoldDB" id="A0A0H2ULI8"/>
<proteinExistence type="predicted"/>
<organism evidence="1 2">
    <name type="scientific">Chlamydia pneumoniae</name>
    <name type="common">Chlamydophila pneumoniae</name>
    <dbReference type="NCBI Taxonomy" id="83558"/>
    <lineage>
        <taxon>Bacteria</taxon>
        <taxon>Pseudomonadati</taxon>
        <taxon>Chlamydiota</taxon>
        <taxon>Chlamydiia</taxon>
        <taxon>Chlamydiales</taxon>
        <taxon>Chlamydiaceae</taxon>
        <taxon>Chlamydia/Chlamydophila group</taxon>
        <taxon>Chlamydia</taxon>
    </lineage>
</organism>
<dbReference type="EMBL" id="AE001363">
    <property type="protein sequence ID" value="AAD18481.1"/>
    <property type="molecule type" value="Genomic_DNA"/>
</dbReference>
<reference evidence="1 2" key="1">
    <citation type="journal article" date="1999" name="Nat. Genet.">
        <title>Comparative genomes of Chlamydia pneumoniae and C. trachomatis.</title>
        <authorList>
            <person name="Kalman S."/>
            <person name="Mitchell W."/>
            <person name="Marathe R."/>
            <person name="Lammel C."/>
            <person name="Fan J."/>
            <person name="Hyman R.W."/>
            <person name="Olinger L."/>
            <person name="Grimwood J."/>
            <person name="Davis R.W."/>
            <person name="Stephens R.S."/>
        </authorList>
    </citation>
    <scope>NUCLEOTIDE SEQUENCE [LARGE SCALE GENOMIC DNA]</scope>
    <source>
        <strain evidence="1 2">CWL029</strain>
    </source>
</reference>
<accession>A0A0H2ULI8</accession>
<dbReference type="Proteomes" id="UP000000801">
    <property type="component" value="Chromosome"/>
</dbReference>
<protein>
    <submittedName>
        <fullName evidence="1">CHLTR T2 Protein</fullName>
    </submittedName>
</protein>
<gene>
    <name evidence="1" type="ordered locus">CPn_0332</name>
</gene>
<dbReference type="HOGENOM" id="CLU_3286935_0_0_0"/>